<keyword evidence="8" id="KW-0472">Membrane</keyword>
<keyword evidence="8" id="KW-1133">Transmembrane helix</keyword>
<dbReference type="NCBIfam" id="NF045773">
    <property type="entry name" value="cytochro_C550"/>
    <property type="match status" value="1"/>
</dbReference>
<keyword evidence="2 6" id="KW-0349">Heme</keyword>
<dbReference type="Pfam" id="PF13442">
    <property type="entry name" value="Cytochrome_CBB3"/>
    <property type="match status" value="1"/>
</dbReference>
<feature type="transmembrane region" description="Helical" evidence="8">
    <location>
        <begin position="6"/>
        <end position="28"/>
    </location>
</feature>
<dbReference type="GO" id="GO:0020037">
    <property type="term" value="F:heme binding"/>
    <property type="evidence" value="ECO:0007669"/>
    <property type="project" value="InterPro"/>
</dbReference>
<evidence type="ECO:0000256" key="5">
    <source>
        <dbReference type="ARBA" id="ARBA00023004"/>
    </source>
</evidence>
<dbReference type="Proteomes" id="UP000012283">
    <property type="component" value="Unassembled WGS sequence"/>
</dbReference>
<dbReference type="eggNOG" id="COG2010">
    <property type="taxonomic scope" value="Bacteria"/>
</dbReference>
<evidence type="ECO:0000256" key="3">
    <source>
        <dbReference type="ARBA" id="ARBA00022723"/>
    </source>
</evidence>
<evidence type="ECO:0000256" key="6">
    <source>
        <dbReference type="PIRSR" id="PIRSR000025-1"/>
    </source>
</evidence>
<dbReference type="SUPFAM" id="SSF46626">
    <property type="entry name" value="Cytochrome c"/>
    <property type="match status" value="1"/>
</dbReference>
<feature type="binding site" description="axial binding residue" evidence="7">
    <location>
        <position position="59"/>
    </location>
    <ligand>
        <name>heme c</name>
        <dbReference type="ChEBI" id="CHEBI:61717"/>
    </ligand>
    <ligandPart>
        <name>Fe</name>
        <dbReference type="ChEBI" id="CHEBI:18248"/>
    </ligandPart>
</feature>
<keyword evidence="8" id="KW-0812">Transmembrane</keyword>
<keyword evidence="1" id="KW-0813">Transport</keyword>
<protein>
    <submittedName>
        <fullName evidence="10">Cytochrome c-550</fullName>
    </submittedName>
</protein>
<dbReference type="InterPro" id="IPR036909">
    <property type="entry name" value="Cyt_c-like_dom_sf"/>
</dbReference>
<feature type="binding site" description="axial binding residue" evidence="7">
    <location>
        <position position="96"/>
    </location>
    <ligand>
        <name>heme c</name>
        <dbReference type="ChEBI" id="CHEBI:61717"/>
    </ligand>
    <ligandPart>
        <name>Fe</name>
        <dbReference type="ChEBI" id="CHEBI:18248"/>
    </ligandPart>
</feature>
<dbReference type="EMBL" id="APML01000019">
    <property type="protein sequence ID" value="ENH97494.1"/>
    <property type="molecule type" value="Genomic_DNA"/>
</dbReference>
<accession>N4WE26</accession>
<name>N4WE26_9BACI</name>
<dbReference type="RefSeq" id="WP_003466525.1">
    <property type="nucleotide sequence ID" value="NZ_APML01000019.1"/>
</dbReference>
<feature type="domain" description="Cytochrome c" evidence="9">
    <location>
        <begin position="34"/>
        <end position="117"/>
    </location>
</feature>
<evidence type="ECO:0000256" key="1">
    <source>
        <dbReference type="ARBA" id="ARBA00022448"/>
    </source>
</evidence>
<dbReference type="AlphaFoldDB" id="N4WE26"/>
<dbReference type="InterPro" id="IPR009056">
    <property type="entry name" value="Cyt_c-like_dom"/>
</dbReference>
<reference evidence="10 11" key="1">
    <citation type="submission" date="2013-03" db="EMBL/GenBank/DDBJ databases">
        <title>Draft genome sequence of Gracibacillus halophilus YIM-C55.5, a moderately halophilic and thermophilic organism from the Xiaochaidamu salt lake.</title>
        <authorList>
            <person name="Sugumar T."/>
            <person name="Polireddy D.R."/>
            <person name="Antony A."/>
            <person name="Madhava Y.R."/>
            <person name="Sivakumar N."/>
        </authorList>
    </citation>
    <scope>NUCLEOTIDE SEQUENCE [LARGE SCALE GENOMIC DNA]</scope>
    <source>
        <strain evidence="10 11">YIM-C55.5</strain>
    </source>
</reference>
<dbReference type="GO" id="GO:0005506">
    <property type="term" value="F:iron ion binding"/>
    <property type="evidence" value="ECO:0007669"/>
    <property type="project" value="InterPro"/>
</dbReference>
<dbReference type="InterPro" id="IPR051811">
    <property type="entry name" value="Cytochrome_c550/c551-like"/>
</dbReference>
<organism evidence="10 11">
    <name type="scientific">Gracilibacillus halophilus YIM-C55.5</name>
    <dbReference type="NCBI Taxonomy" id="1308866"/>
    <lineage>
        <taxon>Bacteria</taxon>
        <taxon>Bacillati</taxon>
        <taxon>Bacillota</taxon>
        <taxon>Bacilli</taxon>
        <taxon>Bacillales</taxon>
        <taxon>Bacillaceae</taxon>
        <taxon>Gracilibacillus</taxon>
    </lineage>
</organism>
<evidence type="ECO:0000313" key="10">
    <source>
        <dbReference type="EMBL" id="ENH97494.1"/>
    </source>
</evidence>
<dbReference type="InterPro" id="IPR012218">
    <property type="entry name" value="Cyt_c_BACSU-c550-type"/>
</dbReference>
<evidence type="ECO:0000256" key="7">
    <source>
        <dbReference type="PIRSR" id="PIRSR000025-2"/>
    </source>
</evidence>
<proteinExistence type="predicted"/>
<dbReference type="PANTHER" id="PTHR37823:SF4">
    <property type="entry name" value="MENAQUINOL-CYTOCHROME C REDUCTASE CYTOCHROME B_C SUBUNIT"/>
    <property type="match status" value="1"/>
</dbReference>
<gene>
    <name evidence="10" type="ORF">J416_05768</name>
</gene>
<feature type="binding site" description="covalent" evidence="6">
    <location>
        <position position="58"/>
    </location>
    <ligand>
        <name>heme c</name>
        <dbReference type="ChEBI" id="CHEBI:61717"/>
    </ligand>
</feature>
<evidence type="ECO:0000313" key="11">
    <source>
        <dbReference type="Proteomes" id="UP000012283"/>
    </source>
</evidence>
<evidence type="ECO:0000256" key="2">
    <source>
        <dbReference type="ARBA" id="ARBA00022617"/>
    </source>
</evidence>
<keyword evidence="4" id="KW-0249">Electron transport</keyword>
<dbReference type="GO" id="GO:0016020">
    <property type="term" value="C:membrane"/>
    <property type="evidence" value="ECO:0007669"/>
    <property type="project" value="InterPro"/>
</dbReference>
<dbReference type="STRING" id="1308866.J416_05768"/>
<dbReference type="PATRIC" id="fig|1308866.3.peg.1167"/>
<feature type="binding site" description="covalent" evidence="6">
    <location>
        <position position="55"/>
    </location>
    <ligand>
        <name>heme c</name>
        <dbReference type="ChEBI" id="CHEBI:61717"/>
    </ligand>
</feature>
<keyword evidence="5 7" id="KW-0408">Iron</keyword>
<dbReference type="InterPro" id="IPR054780">
    <property type="entry name" value="Cytochro_C550_firm"/>
</dbReference>
<dbReference type="PIRSF" id="PIRSF000025">
    <property type="entry name" value="Cytc_Bsub_c550"/>
    <property type="match status" value="1"/>
</dbReference>
<evidence type="ECO:0000256" key="4">
    <source>
        <dbReference type="ARBA" id="ARBA00022982"/>
    </source>
</evidence>
<comment type="PTM">
    <text evidence="6">Binds 1 heme c group covalently per subunit.</text>
</comment>
<keyword evidence="11" id="KW-1185">Reference proteome</keyword>
<sequence length="117" mass="12431">MKKNPIIPFAMIAVIGIVAMIVLSQYGLNHQQAQNAEGGEEETVEQDPEAIAQNCIGCHGGDLEGGTGPSLQDVGSKYSQEEIYDIIMNGIQGTQMPGGLVSDGEAEVLSKWLAEKK</sequence>
<evidence type="ECO:0000259" key="9">
    <source>
        <dbReference type="PROSITE" id="PS51007"/>
    </source>
</evidence>
<comment type="caution">
    <text evidence="10">The sequence shown here is derived from an EMBL/GenBank/DDBJ whole genome shotgun (WGS) entry which is preliminary data.</text>
</comment>
<evidence type="ECO:0000256" key="8">
    <source>
        <dbReference type="SAM" id="Phobius"/>
    </source>
</evidence>
<dbReference type="PANTHER" id="PTHR37823">
    <property type="entry name" value="CYTOCHROME C-553-LIKE"/>
    <property type="match status" value="1"/>
</dbReference>
<dbReference type="OrthoDB" id="7933886at2"/>
<dbReference type="GO" id="GO:0009055">
    <property type="term" value="F:electron transfer activity"/>
    <property type="evidence" value="ECO:0007669"/>
    <property type="project" value="InterPro"/>
</dbReference>
<keyword evidence="3 7" id="KW-0479">Metal-binding</keyword>
<dbReference type="Gene3D" id="1.10.760.10">
    <property type="entry name" value="Cytochrome c-like domain"/>
    <property type="match status" value="1"/>
</dbReference>
<dbReference type="PROSITE" id="PS51007">
    <property type="entry name" value="CYTC"/>
    <property type="match status" value="1"/>
</dbReference>